<protein>
    <submittedName>
        <fullName evidence="2">Uncharacterized protein</fullName>
    </submittedName>
</protein>
<accession>A0A914RJB4</accession>
<name>A0A914RJB4_PAREQ</name>
<dbReference type="WBParaSite" id="PEQ_0000655201-mRNA-1">
    <property type="protein sequence ID" value="PEQ_0000655201-mRNA-1"/>
    <property type="gene ID" value="PEQ_0000655201"/>
</dbReference>
<reference evidence="2" key="1">
    <citation type="submission" date="2022-11" db="UniProtKB">
        <authorList>
            <consortium name="WormBaseParasite"/>
        </authorList>
    </citation>
    <scope>IDENTIFICATION</scope>
</reference>
<keyword evidence="1" id="KW-1185">Reference proteome</keyword>
<evidence type="ECO:0000313" key="1">
    <source>
        <dbReference type="Proteomes" id="UP000887564"/>
    </source>
</evidence>
<sequence length="39" mass="4593">MLDIIELLQDSSLPYHIHISQRYGLSQMVSGRQLYFKVI</sequence>
<evidence type="ECO:0000313" key="2">
    <source>
        <dbReference type="WBParaSite" id="PEQ_0000655201-mRNA-1"/>
    </source>
</evidence>
<organism evidence="1 2">
    <name type="scientific">Parascaris equorum</name>
    <name type="common">Equine roundworm</name>
    <dbReference type="NCBI Taxonomy" id="6256"/>
    <lineage>
        <taxon>Eukaryota</taxon>
        <taxon>Metazoa</taxon>
        <taxon>Ecdysozoa</taxon>
        <taxon>Nematoda</taxon>
        <taxon>Chromadorea</taxon>
        <taxon>Rhabditida</taxon>
        <taxon>Spirurina</taxon>
        <taxon>Ascaridomorpha</taxon>
        <taxon>Ascaridoidea</taxon>
        <taxon>Ascarididae</taxon>
        <taxon>Parascaris</taxon>
    </lineage>
</organism>
<proteinExistence type="predicted"/>
<dbReference type="AlphaFoldDB" id="A0A914RJB4"/>
<dbReference type="Proteomes" id="UP000887564">
    <property type="component" value="Unplaced"/>
</dbReference>